<organism evidence="2 3">
    <name type="scientific">Candidatus Nephthysia bennettiae</name>
    <dbReference type="NCBI Taxonomy" id="3127016"/>
    <lineage>
        <taxon>Bacteria</taxon>
        <taxon>Bacillati</taxon>
        <taxon>Candidatus Dormiibacterota</taxon>
        <taxon>Candidatus Dormibacteria</taxon>
        <taxon>Candidatus Dormibacterales</taxon>
        <taxon>Candidatus Dormibacteraceae</taxon>
        <taxon>Candidatus Nephthysia</taxon>
    </lineage>
</organism>
<evidence type="ECO:0000256" key="1">
    <source>
        <dbReference type="SAM" id="MobiDB-lite"/>
    </source>
</evidence>
<dbReference type="EMBL" id="JAEKNR010000003">
    <property type="protein sequence ID" value="MBJ7596507.1"/>
    <property type="molecule type" value="Genomic_DNA"/>
</dbReference>
<gene>
    <name evidence="2" type="ORF">JF922_00235</name>
</gene>
<feature type="region of interest" description="Disordered" evidence="1">
    <location>
        <begin position="1"/>
        <end position="32"/>
    </location>
</feature>
<name>A0A934K386_9BACT</name>
<protein>
    <submittedName>
        <fullName evidence="2">Uncharacterized protein</fullName>
    </submittedName>
</protein>
<proteinExistence type="predicted"/>
<evidence type="ECO:0000313" key="2">
    <source>
        <dbReference type="EMBL" id="MBJ7596507.1"/>
    </source>
</evidence>
<accession>A0A934K386</accession>
<keyword evidence="3" id="KW-1185">Reference proteome</keyword>
<comment type="caution">
    <text evidence="2">The sequence shown here is derived from an EMBL/GenBank/DDBJ whole genome shotgun (WGS) entry which is preliminary data.</text>
</comment>
<sequence>MSLTPTQRQLRAQLGGLSSAEKPLEERRENTSAARAAFEARFVREIVTEALARGEQLDDKEIARRADLRRRAYYSRMRLDALRAARERRQAAMDEAS</sequence>
<dbReference type="Proteomes" id="UP000612893">
    <property type="component" value="Unassembled WGS sequence"/>
</dbReference>
<reference evidence="2" key="1">
    <citation type="submission" date="2020-10" db="EMBL/GenBank/DDBJ databases">
        <title>Ca. Dormibacterota MAGs.</title>
        <authorList>
            <person name="Montgomery K."/>
        </authorList>
    </citation>
    <scope>NUCLEOTIDE SEQUENCE [LARGE SCALE GENOMIC DNA]</scope>
    <source>
        <strain evidence="2">SC8812_S17_10</strain>
    </source>
</reference>
<feature type="compositionally biased region" description="Polar residues" evidence="1">
    <location>
        <begin position="1"/>
        <end position="10"/>
    </location>
</feature>
<dbReference type="AlphaFoldDB" id="A0A934K386"/>
<dbReference type="RefSeq" id="WP_338198340.1">
    <property type="nucleotide sequence ID" value="NZ_JAEKNR010000003.1"/>
</dbReference>
<evidence type="ECO:0000313" key="3">
    <source>
        <dbReference type="Proteomes" id="UP000612893"/>
    </source>
</evidence>